<organism evidence="2 3">
    <name type="scientific">Streptomyces avermitilis</name>
    <dbReference type="NCBI Taxonomy" id="33903"/>
    <lineage>
        <taxon>Bacteria</taxon>
        <taxon>Bacillati</taxon>
        <taxon>Actinomycetota</taxon>
        <taxon>Actinomycetes</taxon>
        <taxon>Kitasatosporales</taxon>
        <taxon>Streptomycetaceae</taxon>
        <taxon>Streptomyces</taxon>
    </lineage>
</organism>
<accession>A0A4D4LT30</accession>
<protein>
    <submittedName>
        <fullName evidence="2">Uncharacterized protein</fullName>
    </submittedName>
</protein>
<dbReference type="AlphaFoldDB" id="A0A4D4LT30"/>
<dbReference type="Proteomes" id="UP000302139">
    <property type="component" value="Unassembled WGS sequence"/>
</dbReference>
<proteinExistence type="predicted"/>
<name>A0A4D4LT30_STRAX</name>
<evidence type="ECO:0000313" key="2">
    <source>
        <dbReference type="EMBL" id="GDY64482.1"/>
    </source>
</evidence>
<evidence type="ECO:0000256" key="1">
    <source>
        <dbReference type="SAM" id="MobiDB-lite"/>
    </source>
</evidence>
<dbReference type="EMBL" id="BJHX01000001">
    <property type="protein sequence ID" value="GDY64482.1"/>
    <property type="molecule type" value="Genomic_DNA"/>
</dbReference>
<comment type="caution">
    <text evidence="2">The sequence shown here is derived from an EMBL/GenBank/DDBJ whole genome shotgun (WGS) entry which is preliminary data.</text>
</comment>
<feature type="region of interest" description="Disordered" evidence="1">
    <location>
        <begin position="1"/>
        <end position="20"/>
    </location>
</feature>
<evidence type="ECO:0000313" key="3">
    <source>
        <dbReference type="Proteomes" id="UP000302139"/>
    </source>
</evidence>
<gene>
    <name evidence="2" type="ORF">SAV14893_038750</name>
</gene>
<reference evidence="2 3" key="1">
    <citation type="submission" date="2019-04" db="EMBL/GenBank/DDBJ databases">
        <title>Draft genome sequences of Streptomyces avermitilis NBRC 14893.</title>
        <authorList>
            <person name="Komaki H."/>
            <person name="Tamura T."/>
            <person name="Hosoyama A."/>
        </authorList>
    </citation>
    <scope>NUCLEOTIDE SEQUENCE [LARGE SCALE GENOMIC DNA]</scope>
    <source>
        <strain evidence="2 3">NBRC 14893</strain>
    </source>
</reference>
<sequence length="159" mass="16348">MRCGGGSSPVRAPGSPVRGSVAPVREPVFPACVLVFPAARRSSSAGVPSILTSPPARRRMLPILPVMNEPSQSYPAGRLAVERAGGPPGLSPNTTQDAVVVVPGIMGSELYDTEKDAVIWGLSPGLLLKAWTTPAGLGALHLTPTNGRGGWAGYGRRGC</sequence>